<dbReference type="InterPro" id="IPR036366">
    <property type="entry name" value="PGBDSf"/>
</dbReference>
<dbReference type="EMBL" id="CP001778">
    <property type="protein sequence ID" value="ADD41422.1"/>
    <property type="molecule type" value="Genomic_DNA"/>
</dbReference>
<feature type="signal peptide" evidence="1">
    <location>
        <begin position="1"/>
        <end position="31"/>
    </location>
</feature>
<accession>D3PXF9</accession>
<dbReference type="Pfam" id="PF01471">
    <property type="entry name" value="PG_binding_1"/>
    <property type="match status" value="1"/>
</dbReference>
<dbReference type="eggNOG" id="COG3409">
    <property type="taxonomic scope" value="Bacteria"/>
</dbReference>
<keyword evidence="1" id="KW-0732">Signal</keyword>
<dbReference type="AlphaFoldDB" id="D3PXF9"/>
<proteinExistence type="predicted"/>
<protein>
    <submittedName>
        <fullName evidence="3">Peptidoglycan-binding domain 1 protein</fullName>
    </submittedName>
</protein>
<sequence length="198" mass="21261">MRNRKWKIAAGIGAAALIVGGVAGVAGLANADPTAKSTTFVDGFGNINDDWSDNHREAGVLCDGCDNSQGTDLVHLWQAILAADGYLTDEQIDGYFGPATAKATKQWKADRGLTANGRVGNGSWTLADDYLEPDPELGDEYPIYNGETDGNVQFGRATDATGAYRMNVVVTSEGYEMFNSSYEQGVQLFEETVTWTTE</sequence>
<gene>
    <name evidence="3" type="ordered locus">Snas_1724</name>
</gene>
<dbReference type="InterPro" id="IPR002477">
    <property type="entry name" value="Peptidoglycan-bd-like"/>
</dbReference>
<organism evidence="3 4">
    <name type="scientific">Stackebrandtia nassauensis (strain DSM 44728 / CIP 108903 / NRRL B-16338 / NBRC 102104 / LLR-40K-21)</name>
    <dbReference type="NCBI Taxonomy" id="446470"/>
    <lineage>
        <taxon>Bacteria</taxon>
        <taxon>Bacillati</taxon>
        <taxon>Actinomycetota</taxon>
        <taxon>Actinomycetes</taxon>
        <taxon>Glycomycetales</taxon>
        <taxon>Glycomycetaceae</taxon>
        <taxon>Stackebrandtia</taxon>
    </lineage>
</organism>
<feature type="chain" id="PRO_5003049322" evidence="1">
    <location>
        <begin position="32"/>
        <end position="198"/>
    </location>
</feature>
<evidence type="ECO:0000259" key="2">
    <source>
        <dbReference type="Pfam" id="PF01471"/>
    </source>
</evidence>
<dbReference type="InterPro" id="IPR036365">
    <property type="entry name" value="PGBD-like_sf"/>
</dbReference>
<dbReference type="STRING" id="446470.Snas_1724"/>
<dbReference type="RefSeq" id="WP_013016993.1">
    <property type="nucleotide sequence ID" value="NC_013947.1"/>
</dbReference>
<evidence type="ECO:0000313" key="4">
    <source>
        <dbReference type="Proteomes" id="UP000000844"/>
    </source>
</evidence>
<reference evidence="3 4" key="1">
    <citation type="journal article" date="2009" name="Stand. Genomic Sci.">
        <title>Complete genome sequence of Stackebrandtia nassauensis type strain (LLR-40K-21).</title>
        <authorList>
            <person name="Munk C."/>
            <person name="Lapidus A."/>
            <person name="Copeland A."/>
            <person name="Jando M."/>
            <person name="Mayilraj S."/>
            <person name="Glavina Del Rio T."/>
            <person name="Nolan M."/>
            <person name="Chen F."/>
            <person name="Lucas S."/>
            <person name="Tice H."/>
            <person name="Cheng J.F."/>
            <person name="Han C."/>
            <person name="Detter J.C."/>
            <person name="Bruce D."/>
            <person name="Goodwin L."/>
            <person name="Chain P."/>
            <person name="Pitluck S."/>
            <person name="Goker M."/>
            <person name="Ovchinikova G."/>
            <person name="Pati A."/>
            <person name="Ivanova N."/>
            <person name="Mavromatis K."/>
            <person name="Chen A."/>
            <person name="Palaniappan K."/>
            <person name="Land M."/>
            <person name="Hauser L."/>
            <person name="Chang Y.J."/>
            <person name="Jeffries C.D."/>
            <person name="Bristow J."/>
            <person name="Eisen J.A."/>
            <person name="Markowitz V."/>
            <person name="Hugenholtz P."/>
            <person name="Kyrpides N.C."/>
            <person name="Klenk H.P."/>
        </authorList>
    </citation>
    <scope>NUCLEOTIDE SEQUENCE [LARGE SCALE GENOMIC DNA]</scope>
    <source>
        <strain evidence="4">DSM 44728 / CIP 108903 / NRRL B-16338 / NBRC 102104 / LLR-40K-21</strain>
    </source>
</reference>
<evidence type="ECO:0000256" key="1">
    <source>
        <dbReference type="SAM" id="SignalP"/>
    </source>
</evidence>
<dbReference type="HOGENOM" id="CLU_1414406_0_0_11"/>
<dbReference type="SUPFAM" id="SSF47090">
    <property type="entry name" value="PGBD-like"/>
    <property type="match status" value="1"/>
</dbReference>
<dbReference type="KEGG" id="sna:Snas_1724"/>
<feature type="domain" description="Peptidoglycan binding-like" evidence="2">
    <location>
        <begin position="73"/>
        <end position="122"/>
    </location>
</feature>
<keyword evidence="4" id="KW-1185">Reference proteome</keyword>
<dbReference type="Proteomes" id="UP000000844">
    <property type="component" value="Chromosome"/>
</dbReference>
<dbReference type="Gene3D" id="1.10.101.10">
    <property type="entry name" value="PGBD-like superfamily/PGBD"/>
    <property type="match status" value="1"/>
</dbReference>
<name>D3PXF9_STANL</name>
<evidence type="ECO:0000313" key="3">
    <source>
        <dbReference type="EMBL" id="ADD41422.1"/>
    </source>
</evidence>
<dbReference type="OrthoDB" id="5244994at2"/>